<reference evidence="2" key="1">
    <citation type="submission" date="2019-10" db="EMBL/GenBank/DDBJ databases">
        <authorList>
            <consortium name="DOE Joint Genome Institute"/>
            <person name="Kuo A."/>
            <person name="Miyauchi S."/>
            <person name="Kiss E."/>
            <person name="Drula E."/>
            <person name="Kohler A."/>
            <person name="Sanchez-Garcia M."/>
            <person name="Andreopoulos B."/>
            <person name="Barry K.W."/>
            <person name="Bonito G."/>
            <person name="Buee M."/>
            <person name="Carver A."/>
            <person name="Chen C."/>
            <person name="Cichocki N."/>
            <person name="Clum A."/>
            <person name="Culley D."/>
            <person name="Crous P.W."/>
            <person name="Fauchery L."/>
            <person name="Girlanda M."/>
            <person name="Hayes R."/>
            <person name="Keri Z."/>
            <person name="LaButti K."/>
            <person name="Lipzen A."/>
            <person name="Lombard V."/>
            <person name="Magnuson J."/>
            <person name="Maillard F."/>
            <person name="Morin E."/>
            <person name="Murat C."/>
            <person name="Nolan M."/>
            <person name="Ohm R."/>
            <person name="Pangilinan J."/>
            <person name="Pereira M."/>
            <person name="Perotto S."/>
            <person name="Peter M."/>
            <person name="Riley R."/>
            <person name="Sitrit Y."/>
            <person name="Stielow B."/>
            <person name="Szollosi G."/>
            <person name="Zifcakova L."/>
            <person name="Stursova M."/>
            <person name="Spatafora J.W."/>
            <person name="Tedersoo L."/>
            <person name="Vaario L.-M."/>
            <person name="Yamada A."/>
            <person name="Yan M."/>
            <person name="Wang P."/>
            <person name="Xu J."/>
            <person name="Bruns T."/>
            <person name="Baldrian P."/>
            <person name="Vilgalys R."/>
            <person name="Henrissat B."/>
            <person name="Grigoriev I.V."/>
            <person name="Hibbett D."/>
            <person name="Nagy L.G."/>
            <person name="Martin F.M."/>
        </authorList>
    </citation>
    <scope>NUCLEOTIDE SEQUENCE</scope>
    <source>
        <strain evidence="2">BED1</strain>
    </source>
</reference>
<feature type="non-terminal residue" evidence="2">
    <location>
        <position position="1"/>
    </location>
</feature>
<sequence>DIERLTLRPLKWLRFATFTICSAKGHLSTTEGGQTVDYENVSFNNIADRYYYAPDNNMYHLVDYNAFDDKCTSSAATPRCYDFRETICTRDDECVITGAERDDCDAAHIIPGRKGSDVCSSDLGEPWAMLHVSLDVDIDCIENGMLLSTCIYVKFGLAKIVFLKTPNFAMVPADVPRVEQGSIPDNRTTLQYMVEPTTELDFVRMRDVRADWREKVRPRPASCLTSCMGPPLSSTGCAILKV</sequence>
<comment type="caution">
    <text evidence="2">The sequence shown here is derived from an EMBL/GenBank/DDBJ whole genome shotgun (WGS) entry which is preliminary data.</text>
</comment>
<evidence type="ECO:0000313" key="2">
    <source>
        <dbReference type="EMBL" id="KAF8436892.1"/>
    </source>
</evidence>
<evidence type="ECO:0000259" key="1">
    <source>
        <dbReference type="Pfam" id="PF13391"/>
    </source>
</evidence>
<proteinExistence type="predicted"/>
<dbReference type="AlphaFoldDB" id="A0AAD4BPW9"/>
<protein>
    <recommendedName>
        <fullName evidence="1">HNH nuclease domain-containing protein</fullName>
    </recommendedName>
</protein>
<dbReference type="Pfam" id="PF13391">
    <property type="entry name" value="HNH_2"/>
    <property type="match status" value="1"/>
</dbReference>
<organism evidence="2 3">
    <name type="scientific">Boletus edulis BED1</name>
    <dbReference type="NCBI Taxonomy" id="1328754"/>
    <lineage>
        <taxon>Eukaryota</taxon>
        <taxon>Fungi</taxon>
        <taxon>Dikarya</taxon>
        <taxon>Basidiomycota</taxon>
        <taxon>Agaricomycotina</taxon>
        <taxon>Agaricomycetes</taxon>
        <taxon>Agaricomycetidae</taxon>
        <taxon>Boletales</taxon>
        <taxon>Boletineae</taxon>
        <taxon>Boletaceae</taxon>
        <taxon>Boletoideae</taxon>
        <taxon>Boletus</taxon>
    </lineage>
</organism>
<dbReference type="EMBL" id="WHUW01000020">
    <property type="protein sequence ID" value="KAF8436892.1"/>
    <property type="molecule type" value="Genomic_DNA"/>
</dbReference>
<evidence type="ECO:0000313" key="3">
    <source>
        <dbReference type="Proteomes" id="UP001194468"/>
    </source>
</evidence>
<accession>A0AAD4BPW9</accession>
<feature type="domain" description="HNH nuclease" evidence="1">
    <location>
        <begin position="94"/>
        <end position="151"/>
    </location>
</feature>
<gene>
    <name evidence="2" type="ORF">L210DRAFT_3688345</name>
</gene>
<reference evidence="2" key="2">
    <citation type="journal article" date="2020" name="Nat. Commun.">
        <title>Large-scale genome sequencing of mycorrhizal fungi provides insights into the early evolution of symbiotic traits.</title>
        <authorList>
            <person name="Miyauchi S."/>
            <person name="Kiss E."/>
            <person name="Kuo A."/>
            <person name="Drula E."/>
            <person name="Kohler A."/>
            <person name="Sanchez-Garcia M."/>
            <person name="Morin E."/>
            <person name="Andreopoulos B."/>
            <person name="Barry K.W."/>
            <person name="Bonito G."/>
            <person name="Buee M."/>
            <person name="Carver A."/>
            <person name="Chen C."/>
            <person name="Cichocki N."/>
            <person name="Clum A."/>
            <person name="Culley D."/>
            <person name="Crous P.W."/>
            <person name="Fauchery L."/>
            <person name="Girlanda M."/>
            <person name="Hayes R.D."/>
            <person name="Keri Z."/>
            <person name="LaButti K."/>
            <person name="Lipzen A."/>
            <person name="Lombard V."/>
            <person name="Magnuson J."/>
            <person name="Maillard F."/>
            <person name="Murat C."/>
            <person name="Nolan M."/>
            <person name="Ohm R.A."/>
            <person name="Pangilinan J."/>
            <person name="Pereira M.F."/>
            <person name="Perotto S."/>
            <person name="Peter M."/>
            <person name="Pfister S."/>
            <person name="Riley R."/>
            <person name="Sitrit Y."/>
            <person name="Stielow J.B."/>
            <person name="Szollosi G."/>
            <person name="Zifcakova L."/>
            <person name="Stursova M."/>
            <person name="Spatafora J.W."/>
            <person name="Tedersoo L."/>
            <person name="Vaario L.M."/>
            <person name="Yamada A."/>
            <person name="Yan M."/>
            <person name="Wang P."/>
            <person name="Xu J."/>
            <person name="Bruns T."/>
            <person name="Baldrian P."/>
            <person name="Vilgalys R."/>
            <person name="Dunand C."/>
            <person name="Henrissat B."/>
            <person name="Grigoriev I.V."/>
            <person name="Hibbett D."/>
            <person name="Nagy L.G."/>
            <person name="Martin F.M."/>
        </authorList>
    </citation>
    <scope>NUCLEOTIDE SEQUENCE</scope>
    <source>
        <strain evidence="2">BED1</strain>
    </source>
</reference>
<dbReference type="Proteomes" id="UP001194468">
    <property type="component" value="Unassembled WGS sequence"/>
</dbReference>
<dbReference type="InterPro" id="IPR003615">
    <property type="entry name" value="HNH_nuc"/>
</dbReference>
<name>A0AAD4BPW9_BOLED</name>
<keyword evidence="3" id="KW-1185">Reference proteome</keyword>